<dbReference type="Pfam" id="PF12770">
    <property type="entry name" value="CHAT"/>
    <property type="match status" value="1"/>
</dbReference>
<evidence type="ECO:0000256" key="1">
    <source>
        <dbReference type="SAM" id="Phobius"/>
    </source>
</evidence>
<evidence type="ECO:0000259" key="2">
    <source>
        <dbReference type="Pfam" id="PF12770"/>
    </source>
</evidence>
<feature type="transmembrane region" description="Helical" evidence="1">
    <location>
        <begin position="12"/>
        <end position="36"/>
    </location>
</feature>
<sequence length="459" mass="51832">MFDHYLMRKRATRWISCLVLFLVVFSVIVVTGHLSWSLSPESKEPSDRQELIKLVNRIEQVWKEEFTDYFQSHARDIEKLQAPEIAQFLARKEKETGKTPALLYVHPMPDNLELLLITAQGNLTYREIPEASRSNLVNIANEFRSTVTNPRYLRTIRYQSSAEQLYQWIIAPVEAQLEREGIDTLLFCTGKGLRSVPFGALFDGEQFLVEKYSLAIIPAFNLMTVGTDNPQKTQLLAMGASEFKDLDPLPAVALELELLRDGIVQGQNVWESRAFLNEEFTLENLQTQLESQDFDIVHLATHAEFQPGQPNQSYIQFWDSQLTLDRIRQLPLDDPPLDLLVLSACRTAIGDPEAELGFAGLAFESGVHSVLASLWYVSDGGTLALMSEFYQQLPRSPIKAEALRQAQLSLLRGEVSLSDRQLRGSRGAVELPSELGNLAIDNLAAPFYWSAFTLIGSPW</sequence>
<accession>A0ABT7BPQ4</accession>
<comment type="caution">
    <text evidence="3">The sequence shown here is derived from an EMBL/GenBank/DDBJ whole genome shotgun (WGS) entry which is preliminary data.</text>
</comment>
<organism evidence="3 4">
    <name type="scientific">Roseofilum halophilum BLCC-M91</name>
    <dbReference type="NCBI Taxonomy" id="3022259"/>
    <lineage>
        <taxon>Bacteria</taxon>
        <taxon>Bacillati</taxon>
        <taxon>Cyanobacteriota</taxon>
        <taxon>Cyanophyceae</taxon>
        <taxon>Desertifilales</taxon>
        <taxon>Desertifilaceae</taxon>
        <taxon>Roseofilum</taxon>
        <taxon>Roseofilum halophilum</taxon>
    </lineage>
</organism>
<feature type="domain" description="CHAT" evidence="2">
    <location>
        <begin position="160"/>
        <end position="457"/>
    </location>
</feature>
<dbReference type="InterPro" id="IPR024983">
    <property type="entry name" value="CHAT_dom"/>
</dbReference>
<name>A0ABT7BPQ4_9CYAN</name>
<dbReference type="Proteomes" id="UP001231370">
    <property type="component" value="Unassembled WGS sequence"/>
</dbReference>
<dbReference type="RefSeq" id="WP_283763772.1">
    <property type="nucleotide sequence ID" value="NZ_JAQPOK010000123.1"/>
</dbReference>
<evidence type="ECO:0000313" key="4">
    <source>
        <dbReference type="Proteomes" id="UP001231370"/>
    </source>
</evidence>
<proteinExistence type="predicted"/>
<gene>
    <name evidence="3" type="ORF">PJF56_16530</name>
</gene>
<reference evidence="3 4" key="1">
    <citation type="submission" date="2023-01" db="EMBL/GenBank/DDBJ databases">
        <title>Novel diversity within Roseofilum (Cyanobacteria; Desertifilaceae) from marine benthic mats with descriptions of four novel species.</title>
        <authorList>
            <person name="Wang Y."/>
            <person name="Berthold D.E."/>
            <person name="Hu J."/>
            <person name="Lefler F.W."/>
            <person name="Laughinghouse H.D. IV."/>
        </authorList>
    </citation>
    <scope>NUCLEOTIDE SEQUENCE [LARGE SCALE GENOMIC DNA]</scope>
    <source>
        <strain evidence="3 4">BLCC-M91</strain>
    </source>
</reference>
<keyword evidence="1" id="KW-0472">Membrane</keyword>
<dbReference type="EMBL" id="JAQPOK010000123">
    <property type="protein sequence ID" value="MDJ1180471.1"/>
    <property type="molecule type" value="Genomic_DNA"/>
</dbReference>
<keyword evidence="4" id="KW-1185">Reference proteome</keyword>
<keyword evidence="1" id="KW-0812">Transmembrane</keyword>
<evidence type="ECO:0000313" key="3">
    <source>
        <dbReference type="EMBL" id="MDJ1180471.1"/>
    </source>
</evidence>
<keyword evidence="1" id="KW-1133">Transmembrane helix</keyword>
<protein>
    <submittedName>
        <fullName evidence="3">CHAT domain-containing protein</fullName>
    </submittedName>
</protein>